<organism evidence="1 2">
    <name type="scientific">Alkaliphilus serpentinus</name>
    <dbReference type="NCBI Taxonomy" id="1482731"/>
    <lineage>
        <taxon>Bacteria</taxon>
        <taxon>Bacillati</taxon>
        <taxon>Bacillota</taxon>
        <taxon>Clostridia</taxon>
        <taxon>Peptostreptococcales</taxon>
        <taxon>Natronincolaceae</taxon>
        <taxon>Alkaliphilus</taxon>
    </lineage>
</organism>
<dbReference type="EMBL" id="WBZB01000032">
    <property type="protein sequence ID" value="KAB3529401.1"/>
    <property type="molecule type" value="Genomic_DNA"/>
</dbReference>
<dbReference type="AlphaFoldDB" id="A0A833HNI5"/>
<reference evidence="1 2" key="1">
    <citation type="submission" date="2019-10" db="EMBL/GenBank/DDBJ databases">
        <title>Alkaliphilus serpentinus sp. nov. and Alkaliphilus pronyensis sp. nov., two novel anaerobic alkaliphilic species isolated from the serpentinized-hosted hydrothermal field of the Prony Bay (New Caledonia).</title>
        <authorList>
            <person name="Postec A."/>
        </authorList>
    </citation>
    <scope>NUCLEOTIDE SEQUENCE [LARGE SCALE GENOMIC DNA]</scope>
    <source>
        <strain evidence="1 2">LacT</strain>
    </source>
</reference>
<dbReference type="Proteomes" id="UP000465601">
    <property type="component" value="Unassembled WGS sequence"/>
</dbReference>
<gene>
    <name evidence="1" type="ORF">F8153_09210</name>
</gene>
<evidence type="ECO:0000313" key="2">
    <source>
        <dbReference type="Proteomes" id="UP000465601"/>
    </source>
</evidence>
<keyword evidence="2" id="KW-1185">Reference proteome</keyword>
<proteinExistence type="predicted"/>
<dbReference type="RefSeq" id="WP_151866066.1">
    <property type="nucleotide sequence ID" value="NZ_WBZB01000032.1"/>
</dbReference>
<sequence>MQSIKEEAIRIISNLPDDVSIDDIMYKLYVVEKVRKGKRDISKGNYLSSDDLRKEIEKW</sequence>
<comment type="caution">
    <text evidence="1">The sequence shown here is derived from an EMBL/GenBank/DDBJ whole genome shotgun (WGS) entry which is preliminary data.</text>
</comment>
<accession>A0A833HNI5</accession>
<protein>
    <submittedName>
        <fullName evidence="1">Uncharacterized protein</fullName>
    </submittedName>
</protein>
<name>A0A833HNI5_9FIRM</name>
<dbReference type="OrthoDB" id="5422155at2"/>
<evidence type="ECO:0000313" key="1">
    <source>
        <dbReference type="EMBL" id="KAB3529401.1"/>
    </source>
</evidence>